<dbReference type="GO" id="GO:0008168">
    <property type="term" value="F:methyltransferase activity"/>
    <property type="evidence" value="ECO:0007669"/>
    <property type="project" value="UniProtKB-KW"/>
</dbReference>
<dbReference type="EMBL" id="BK015008">
    <property type="protein sequence ID" value="DAD86854.1"/>
    <property type="molecule type" value="Genomic_DNA"/>
</dbReference>
<name>A0A8S5MWX7_9CAUD</name>
<dbReference type="GO" id="GO:0032259">
    <property type="term" value="P:methylation"/>
    <property type="evidence" value="ECO:0007669"/>
    <property type="project" value="UniProtKB-KW"/>
</dbReference>
<evidence type="ECO:0000313" key="1">
    <source>
        <dbReference type="EMBL" id="DAD86854.1"/>
    </source>
</evidence>
<accession>A0A8S5MWX7</accession>
<protein>
    <submittedName>
        <fullName evidence="1">Adenine-specific methyltransferase</fullName>
    </submittedName>
</protein>
<sequence length="271" mass="30282">MDSFKEKMALGDQMEMTGEYAAFVEKFKPKKTTDDCYTPDNVYAAVHDWAVKEYGLEGARIIRPFYPRGDYKEEDYSGNCAVIDNPPFSILAEICRWYNQRGIRFFLFGPAKTLFAGSGLDGIKYVICGLSIMYDNGASVDTSFVTNMGQYKITVASDLYEAIKAADDENRKEVTKSLPKYDYPDHVLTAARIQRIAKYGQSLRIRAEDCAFVRALDSQRGVGKTIFGGGFLLSEKAAAEKAAAEKAAAEKAGAKIWELSEREKEIIRRLG</sequence>
<keyword evidence="1" id="KW-0808">Transferase</keyword>
<reference evidence="1" key="1">
    <citation type="journal article" date="2021" name="Proc. Natl. Acad. Sci. U.S.A.">
        <title>A Catalog of Tens of Thousands of Viruses from Human Metagenomes Reveals Hidden Associations with Chronic Diseases.</title>
        <authorList>
            <person name="Tisza M.J."/>
            <person name="Buck C.B."/>
        </authorList>
    </citation>
    <scope>NUCLEOTIDE SEQUENCE</scope>
    <source>
        <strain evidence="1">Ct91l7</strain>
    </source>
</reference>
<organism evidence="1">
    <name type="scientific">Siphoviridae sp. ct91l7</name>
    <dbReference type="NCBI Taxonomy" id="2826173"/>
    <lineage>
        <taxon>Viruses</taxon>
        <taxon>Duplodnaviria</taxon>
        <taxon>Heunggongvirae</taxon>
        <taxon>Uroviricota</taxon>
        <taxon>Caudoviricetes</taxon>
    </lineage>
</organism>
<keyword evidence="1" id="KW-0489">Methyltransferase</keyword>
<proteinExistence type="predicted"/>